<accession>D5XET4</accession>
<feature type="transmembrane region" description="Helical" evidence="1">
    <location>
        <begin position="94"/>
        <end position="114"/>
    </location>
</feature>
<keyword evidence="3" id="KW-1185">Reference proteome</keyword>
<dbReference type="eggNOG" id="ENOG5033415">
    <property type="taxonomic scope" value="Bacteria"/>
</dbReference>
<keyword evidence="1" id="KW-0812">Transmembrane</keyword>
<reference evidence="2" key="1">
    <citation type="submission" date="2010-05" db="EMBL/GenBank/DDBJ databases">
        <title>Complete sequence of Thermincola sp. JR.</title>
        <authorList>
            <consortium name="US DOE Joint Genome Institute"/>
            <person name="Lucas S."/>
            <person name="Copeland A."/>
            <person name="Lapidus A."/>
            <person name="Cheng J.-F."/>
            <person name="Bruce D."/>
            <person name="Goodwin L."/>
            <person name="Pitluck S."/>
            <person name="Chertkov O."/>
            <person name="Detter J.C."/>
            <person name="Han C."/>
            <person name="Tapia R."/>
            <person name="Land M."/>
            <person name="Hauser L."/>
            <person name="Kyrpides N."/>
            <person name="Mikhailova N."/>
            <person name="Hazen T.C."/>
            <person name="Woyke T."/>
        </authorList>
    </citation>
    <scope>NUCLEOTIDE SEQUENCE [LARGE SCALE GENOMIC DNA]</scope>
    <source>
        <strain evidence="2">JR</strain>
    </source>
</reference>
<dbReference type="HOGENOM" id="CLU_115763_1_0_9"/>
<proteinExistence type="predicted"/>
<dbReference type="KEGG" id="tjr:TherJR_1295"/>
<evidence type="ECO:0000313" key="3">
    <source>
        <dbReference type="Proteomes" id="UP000002377"/>
    </source>
</evidence>
<evidence type="ECO:0000256" key="1">
    <source>
        <dbReference type="SAM" id="Phobius"/>
    </source>
</evidence>
<dbReference type="Proteomes" id="UP000002377">
    <property type="component" value="Chromosome"/>
</dbReference>
<dbReference type="EMBL" id="CP002028">
    <property type="protein sequence ID" value="ADG82155.1"/>
    <property type="molecule type" value="Genomic_DNA"/>
</dbReference>
<sequence length="178" mass="20587">MPKHFIYPIYTAIMGLIAITVVPKKDIRRLAYFAILCGGVFDTLIILVVTHLLKIGGYINFGPFGILGIPFFPPIAWTIYFVLYFYTIPQTKPWVYIFPVISAMYSVLFSNVLANLGIFKWNYGQVIVPFLIYLTWNFLNTFAYIRLFEPDNELANSSTHGRMAFKPALLKKIHYKRK</sequence>
<dbReference type="AlphaFoldDB" id="D5XET4"/>
<name>D5XET4_THEPJ</name>
<evidence type="ECO:0000313" key="2">
    <source>
        <dbReference type="EMBL" id="ADG82155.1"/>
    </source>
</evidence>
<organism evidence="2 3">
    <name type="scientific">Thermincola potens (strain JR)</name>
    <dbReference type="NCBI Taxonomy" id="635013"/>
    <lineage>
        <taxon>Bacteria</taxon>
        <taxon>Bacillati</taxon>
        <taxon>Bacillota</taxon>
        <taxon>Clostridia</taxon>
        <taxon>Eubacteriales</taxon>
        <taxon>Thermincolaceae</taxon>
        <taxon>Thermincola</taxon>
    </lineage>
</organism>
<gene>
    <name evidence="2" type="ordered locus">TherJR_1295</name>
</gene>
<feature type="transmembrane region" description="Helical" evidence="1">
    <location>
        <begin position="64"/>
        <end position="87"/>
    </location>
</feature>
<protein>
    <submittedName>
        <fullName evidence="2">Uncharacterized protein</fullName>
    </submittedName>
</protein>
<feature type="transmembrane region" description="Helical" evidence="1">
    <location>
        <begin position="6"/>
        <end position="23"/>
    </location>
</feature>
<keyword evidence="1" id="KW-0472">Membrane</keyword>
<feature type="transmembrane region" description="Helical" evidence="1">
    <location>
        <begin position="30"/>
        <end position="52"/>
    </location>
</feature>
<feature type="transmembrane region" description="Helical" evidence="1">
    <location>
        <begin position="126"/>
        <end position="145"/>
    </location>
</feature>
<dbReference type="RefSeq" id="WP_013120173.1">
    <property type="nucleotide sequence ID" value="NC_014152.1"/>
</dbReference>
<keyword evidence="1" id="KW-1133">Transmembrane helix</keyword>